<feature type="compositionally biased region" description="Polar residues" evidence="1">
    <location>
        <begin position="14"/>
        <end position="23"/>
    </location>
</feature>
<evidence type="ECO:0000313" key="3">
    <source>
        <dbReference type="Proteomes" id="UP000310719"/>
    </source>
</evidence>
<dbReference type="SUPFAM" id="SSF82693">
    <property type="entry name" value="Multidrug efflux transporter AcrB pore domain, PN1, PN2, PC1 and PC2 subdomains"/>
    <property type="match status" value="1"/>
</dbReference>
<dbReference type="Proteomes" id="UP000310719">
    <property type="component" value="Chromosome"/>
</dbReference>
<protein>
    <submittedName>
        <fullName evidence="2">Multidrug-efflux transporter MexB</fullName>
    </submittedName>
</protein>
<sequence length="73" mass="8211">MAFTTLKDWKQRKGTTAQEEADHIQSQMANVPDAVTMSLLPPAISDMGTSSGFTYYLQDRRRERISGTQEGCR</sequence>
<feature type="region of interest" description="Disordered" evidence="1">
    <location>
        <begin position="1"/>
        <end position="23"/>
    </location>
</feature>
<reference evidence="2 3" key="1">
    <citation type="submission" date="2019-05" db="EMBL/GenBank/DDBJ databases">
        <authorList>
            <consortium name="Pathogen Informatics"/>
        </authorList>
    </citation>
    <scope>NUCLEOTIDE SEQUENCE [LARGE SCALE GENOMIC DNA]</scope>
    <source>
        <strain evidence="2 3">NCTC13032</strain>
    </source>
</reference>
<proteinExistence type="predicted"/>
<dbReference type="EMBL" id="LR590464">
    <property type="protein sequence ID" value="VTP69437.1"/>
    <property type="molecule type" value="Genomic_DNA"/>
</dbReference>
<dbReference type="Gene3D" id="3.30.70.1430">
    <property type="entry name" value="Multidrug efflux transporter AcrB pore domain"/>
    <property type="match status" value="1"/>
</dbReference>
<organism evidence="2 3">
    <name type="scientific">Leclercia adecarboxylata</name>
    <dbReference type="NCBI Taxonomy" id="83655"/>
    <lineage>
        <taxon>Bacteria</taxon>
        <taxon>Pseudomonadati</taxon>
        <taxon>Pseudomonadota</taxon>
        <taxon>Gammaproteobacteria</taxon>
        <taxon>Enterobacterales</taxon>
        <taxon>Enterobacteriaceae</taxon>
        <taxon>Leclercia</taxon>
    </lineage>
</organism>
<evidence type="ECO:0000313" key="2">
    <source>
        <dbReference type="EMBL" id="VTP69437.1"/>
    </source>
</evidence>
<accession>A0A4U9HXS9</accession>
<gene>
    <name evidence="2" type="primary">mexB_2</name>
    <name evidence="2" type="ORF">NCTC13032_04340</name>
</gene>
<evidence type="ECO:0000256" key="1">
    <source>
        <dbReference type="SAM" id="MobiDB-lite"/>
    </source>
</evidence>
<dbReference type="AlphaFoldDB" id="A0A4U9HXS9"/>
<name>A0A4U9HXS9_9ENTR</name>